<dbReference type="AlphaFoldDB" id="A0A6A6HWE9"/>
<evidence type="ECO:0000313" key="2">
    <source>
        <dbReference type="Proteomes" id="UP000800094"/>
    </source>
</evidence>
<protein>
    <recommendedName>
        <fullName evidence="3">F-box domain-containing protein</fullName>
    </recommendedName>
</protein>
<evidence type="ECO:0000313" key="1">
    <source>
        <dbReference type="EMBL" id="KAF2241893.1"/>
    </source>
</evidence>
<dbReference type="Proteomes" id="UP000800094">
    <property type="component" value="Unassembled WGS sequence"/>
</dbReference>
<reference evidence="1" key="1">
    <citation type="journal article" date="2020" name="Stud. Mycol.">
        <title>101 Dothideomycetes genomes: a test case for predicting lifestyles and emergence of pathogens.</title>
        <authorList>
            <person name="Haridas S."/>
            <person name="Albert R."/>
            <person name="Binder M."/>
            <person name="Bloem J."/>
            <person name="Labutti K."/>
            <person name="Salamov A."/>
            <person name="Andreopoulos B."/>
            <person name="Baker S."/>
            <person name="Barry K."/>
            <person name="Bills G."/>
            <person name="Bluhm B."/>
            <person name="Cannon C."/>
            <person name="Castanera R."/>
            <person name="Culley D."/>
            <person name="Daum C."/>
            <person name="Ezra D."/>
            <person name="Gonzalez J."/>
            <person name="Henrissat B."/>
            <person name="Kuo A."/>
            <person name="Liang C."/>
            <person name="Lipzen A."/>
            <person name="Lutzoni F."/>
            <person name="Magnuson J."/>
            <person name="Mondo S."/>
            <person name="Nolan M."/>
            <person name="Ohm R."/>
            <person name="Pangilinan J."/>
            <person name="Park H.-J."/>
            <person name="Ramirez L."/>
            <person name="Alfaro M."/>
            <person name="Sun H."/>
            <person name="Tritt A."/>
            <person name="Yoshinaga Y."/>
            <person name="Zwiers L.-H."/>
            <person name="Turgeon B."/>
            <person name="Goodwin S."/>
            <person name="Spatafora J."/>
            <person name="Crous P."/>
            <person name="Grigoriev I."/>
        </authorList>
    </citation>
    <scope>NUCLEOTIDE SEQUENCE</scope>
    <source>
        <strain evidence="1">CBS 122368</strain>
    </source>
</reference>
<evidence type="ECO:0008006" key="3">
    <source>
        <dbReference type="Google" id="ProtNLM"/>
    </source>
</evidence>
<name>A0A6A6HWE9_9PLEO</name>
<gene>
    <name evidence="1" type="ORF">BU26DRAFT_511269</name>
</gene>
<sequence length="454" mass="51535">MTHLNAVLKACGCTILDKLALQDISSLSKTCKETRSLVLTGMLSAIPITWNTHIPLIRKTRLSKFLESLIKYPSLRPYVKSIHLNELGSNNPIFDAKSGPPVPRARLKLFREQINRLPLPDTVRPHQDVAIIALLLSYCPELENLKIHIDLVANDILLQTLSHLLRGNRPGHGTNAILQRLEHVSLTAPIQPDEEEAERQSYLPLSVFLPFLYLPSLEVMEAFLPKEPNDVVPWPMDRPPADTALRTLQLPYTTATPGTLSAILFHTPQLTTLEYHYWCNFMYDLDCEILRSALLKVKDTLSTLVISFMPYATCAGETECQNWQIIGALGSLKPLTKLRHLEISLPVLFGWDRSVLSLDDVLPSSLQALWIRQECFGFLNMGWSDRVAVNLFVEFLKSVKNSSRALKSFNLRFPDAYNSRPWNPVQVDWFQNRCKKAGLSCTIVSFKPGFYWYP</sequence>
<keyword evidence="2" id="KW-1185">Reference proteome</keyword>
<proteinExistence type="predicted"/>
<dbReference type="OrthoDB" id="3768645at2759"/>
<accession>A0A6A6HWE9</accession>
<dbReference type="EMBL" id="ML987210">
    <property type="protein sequence ID" value="KAF2241893.1"/>
    <property type="molecule type" value="Genomic_DNA"/>
</dbReference>
<dbReference type="RefSeq" id="XP_033676897.1">
    <property type="nucleotide sequence ID" value="XM_033827282.1"/>
</dbReference>
<dbReference type="GeneID" id="54580612"/>
<organism evidence="1 2">
    <name type="scientific">Trematosphaeria pertusa</name>
    <dbReference type="NCBI Taxonomy" id="390896"/>
    <lineage>
        <taxon>Eukaryota</taxon>
        <taxon>Fungi</taxon>
        <taxon>Dikarya</taxon>
        <taxon>Ascomycota</taxon>
        <taxon>Pezizomycotina</taxon>
        <taxon>Dothideomycetes</taxon>
        <taxon>Pleosporomycetidae</taxon>
        <taxon>Pleosporales</taxon>
        <taxon>Massarineae</taxon>
        <taxon>Trematosphaeriaceae</taxon>
        <taxon>Trematosphaeria</taxon>
    </lineage>
</organism>